<dbReference type="EMBL" id="JABBWG010000047">
    <property type="protein sequence ID" value="KAG1806191.1"/>
    <property type="molecule type" value="Genomic_DNA"/>
</dbReference>
<accession>A0A9P7DY69</accession>
<comment type="caution">
    <text evidence="1">The sequence shown here is derived from an EMBL/GenBank/DDBJ whole genome shotgun (WGS) entry which is preliminary data.</text>
</comment>
<proteinExistence type="predicted"/>
<dbReference type="GeneID" id="64625723"/>
<sequence length="125" mass="14306">VYAFFHLIPKISEQNEWCVHEFRCQGKGCKATVRHYLDKGDAHSTENLCKHVGSCWGEDILKAADEVKDVDKVWKNIVGSVLQNRSITVSFERKSKGNITYSHSGPDILDRAEIVHWVLENLHPF</sequence>
<dbReference type="RefSeq" id="XP_041187700.1">
    <property type="nucleotide sequence ID" value="XM_041331706.1"/>
</dbReference>
<organism evidence="1 2">
    <name type="scientific">Suillus subaureus</name>
    <dbReference type="NCBI Taxonomy" id="48587"/>
    <lineage>
        <taxon>Eukaryota</taxon>
        <taxon>Fungi</taxon>
        <taxon>Dikarya</taxon>
        <taxon>Basidiomycota</taxon>
        <taxon>Agaricomycotina</taxon>
        <taxon>Agaricomycetes</taxon>
        <taxon>Agaricomycetidae</taxon>
        <taxon>Boletales</taxon>
        <taxon>Suillineae</taxon>
        <taxon>Suillaceae</taxon>
        <taxon>Suillus</taxon>
    </lineage>
</organism>
<keyword evidence="2" id="KW-1185">Reference proteome</keyword>
<dbReference type="AlphaFoldDB" id="A0A9P7DY69"/>
<name>A0A9P7DY69_9AGAM</name>
<protein>
    <submittedName>
        <fullName evidence="1">Uncharacterized protein</fullName>
    </submittedName>
</protein>
<dbReference type="Proteomes" id="UP000807769">
    <property type="component" value="Unassembled WGS sequence"/>
</dbReference>
<gene>
    <name evidence="1" type="ORF">BJ212DRAFT_1282787</name>
</gene>
<dbReference type="OrthoDB" id="2677917at2759"/>
<reference evidence="1" key="1">
    <citation type="journal article" date="2020" name="New Phytol.">
        <title>Comparative genomics reveals dynamic genome evolution in host specialist ectomycorrhizal fungi.</title>
        <authorList>
            <person name="Lofgren L.A."/>
            <person name="Nguyen N.H."/>
            <person name="Vilgalys R."/>
            <person name="Ruytinx J."/>
            <person name="Liao H.L."/>
            <person name="Branco S."/>
            <person name="Kuo A."/>
            <person name="LaButti K."/>
            <person name="Lipzen A."/>
            <person name="Andreopoulos W."/>
            <person name="Pangilinan J."/>
            <person name="Riley R."/>
            <person name="Hundley H."/>
            <person name="Na H."/>
            <person name="Barry K."/>
            <person name="Grigoriev I.V."/>
            <person name="Stajich J.E."/>
            <person name="Kennedy P.G."/>
        </authorList>
    </citation>
    <scope>NUCLEOTIDE SEQUENCE</scope>
    <source>
        <strain evidence="1">MN1</strain>
    </source>
</reference>
<feature type="non-terminal residue" evidence="1">
    <location>
        <position position="1"/>
    </location>
</feature>
<evidence type="ECO:0000313" key="2">
    <source>
        <dbReference type="Proteomes" id="UP000807769"/>
    </source>
</evidence>
<evidence type="ECO:0000313" key="1">
    <source>
        <dbReference type="EMBL" id="KAG1806191.1"/>
    </source>
</evidence>